<protein>
    <recommendedName>
        <fullName evidence="4">Peptidase C13 family protein</fullName>
    </recommendedName>
</protein>
<keyword evidence="1" id="KW-0812">Transmembrane</keyword>
<feature type="transmembrane region" description="Helical" evidence="1">
    <location>
        <begin position="196"/>
        <end position="214"/>
    </location>
</feature>
<evidence type="ECO:0000313" key="3">
    <source>
        <dbReference type="Proteomes" id="UP000621455"/>
    </source>
</evidence>
<dbReference type="Pfam" id="PF01650">
    <property type="entry name" value="Peptidase_C13"/>
    <property type="match status" value="1"/>
</dbReference>
<evidence type="ECO:0008006" key="4">
    <source>
        <dbReference type="Google" id="ProtNLM"/>
    </source>
</evidence>
<sequence length="493" mass="54511">MSDVVDDIAGPPALEQEQEQASVAAPAPRASVLAACDWLREGARSMLLLAPRWKRLVASPWHMAFQLLFQLGLGMLMQRAFIEGDAVFIWRALLAGWSNTLLTVWLCYLIQPDPRLTRSPHAAPGAAHLYTLLIVQTTMFSMLGWALYFLLIRTKAIDAASTQAQWTVWLGPTLWAVLAQLAVLMRAARPLAPVRTIVTIGVIVLTTAMSHYLAPSPMAWRATPAPEVPEEEPFEVSQEMMEAQLPLLGDQLDALKPQRPGVIDMYTITFAPYEGEEVFRRESTMVADVMARRFDAAGRGLQLINHRETAETLPWATPLNLRRAIEGIAEIMDRDEDVLFIHLTSHGASDGELAANFWPIEVAPVMPPELKEWLDQAGIRYRVLSISACFAGNWIAPLAADGTLVMTASDADHTSYGCGKKSALTFFGRAMYDEQLRTTTRSFSEAHAAARKIILQRETQAGKDDGYSNPQIKVGGKIMPVLERINKRLAGTP</sequence>
<evidence type="ECO:0000313" key="2">
    <source>
        <dbReference type="EMBL" id="NHZ80933.1"/>
    </source>
</evidence>
<proteinExistence type="predicted"/>
<dbReference type="Proteomes" id="UP000621455">
    <property type="component" value="Unassembled WGS sequence"/>
</dbReference>
<dbReference type="EMBL" id="WHJG01000016">
    <property type="protein sequence ID" value="NHZ80933.1"/>
    <property type="molecule type" value="Genomic_DNA"/>
</dbReference>
<feature type="transmembrane region" description="Helical" evidence="1">
    <location>
        <begin position="88"/>
        <end position="108"/>
    </location>
</feature>
<accession>A0ABX0NFU4</accession>
<keyword evidence="1" id="KW-0472">Membrane</keyword>
<dbReference type="Gene3D" id="3.40.50.1460">
    <property type="match status" value="1"/>
</dbReference>
<dbReference type="InterPro" id="IPR001096">
    <property type="entry name" value="Peptidase_C13"/>
</dbReference>
<keyword evidence="3" id="KW-1185">Reference proteome</keyword>
<dbReference type="RefSeq" id="WP_167088263.1">
    <property type="nucleotide sequence ID" value="NZ_WHJG01000016.1"/>
</dbReference>
<gene>
    <name evidence="2" type="ORF">F2P44_16860</name>
</gene>
<reference evidence="2 3" key="1">
    <citation type="submission" date="2019-10" db="EMBL/GenBank/DDBJ databases">
        <title>Taxonomy of Antarctic Massilia spp.: description of Massilia rubra sp. nov., Massilia aquatica sp. nov., Massilia mucilaginosa sp. nov., Massilia frigida sp. nov. isolated from streams, lakes and regoliths.</title>
        <authorList>
            <person name="Holochova P."/>
            <person name="Sedlacek I."/>
            <person name="Kralova S."/>
            <person name="Maslanova I."/>
            <person name="Busse H.-J."/>
            <person name="Stankova E."/>
            <person name="Vrbovska V."/>
            <person name="Kovarovic V."/>
            <person name="Bartak M."/>
            <person name="Svec P."/>
            <person name="Pantucek R."/>
        </authorList>
    </citation>
    <scope>NUCLEOTIDE SEQUENCE [LARGE SCALE GENOMIC DNA]</scope>
    <source>
        <strain evidence="2 3">CCM 8695</strain>
    </source>
</reference>
<organism evidence="2 3">
    <name type="scientific">Massilia frigida</name>
    <dbReference type="NCBI Taxonomy" id="2609281"/>
    <lineage>
        <taxon>Bacteria</taxon>
        <taxon>Pseudomonadati</taxon>
        <taxon>Pseudomonadota</taxon>
        <taxon>Betaproteobacteria</taxon>
        <taxon>Burkholderiales</taxon>
        <taxon>Oxalobacteraceae</taxon>
        <taxon>Telluria group</taxon>
        <taxon>Massilia</taxon>
    </lineage>
</organism>
<feature type="transmembrane region" description="Helical" evidence="1">
    <location>
        <begin position="129"/>
        <end position="152"/>
    </location>
</feature>
<keyword evidence="1" id="KW-1133">Transmembrane helix</keyword>
<comment type="caution">
    <text evidence="2">The sequence shown here is derived from an EMBL/GenBank/DDBJ whole genome shotgun (WGS) entry which is preliminary data.</text>
</comment>
<feature type="transmembrane region" description="Helical" evidence="1">
    <location>
        <begin position="164"/>
        <end position="184"/>
    </location>
</feature>
<name>A0ABX0NFU4_9BURK</name>
<evidence type="ECO:0000256" key="1">
    <source>
        <dbReference type="SAM" id="Phobius"/>
    </source>
</evidence>